<dbReference type="InterPro" id="IPR029033">
    <property type="entry name" value="His_PPase_superfam"/>
</dbReference>
<evidence type="ECO:0000313" key="2">
    <source>
        <dbReference type="Proteomes" id="UP000199501"/>
    </source>
</evidence>
<dbReference type="CDD" id="cd07067">
    <property type="entry name" value="HP_PGM_like"/>
    <property type="match status" value="1"/>
</dbReference>
<protein>
    <submittedName>
        <fullName evidence="1">Broad specificity phosphatase PhoE</fullName>
    </submittedName>
</protein>
<keyword evidence="2" id="KW-1185">Reference proteome</keyword>
<dbReference type="STRING" id="1271860.SAMN05216174_109227"/>
<dbReference type="SUPFAM" id="SSF53254">
    <property type="entry name" value="Phosphoglycerate mutase-like"/>
    <property type="match status" value="1"/>
</dbReference>
<reference evidence="2" key="1">
    <citation type="submission" date="2016-10" db="EMBL/GenBank/DDBJ databases">
        <authorList>
            <person name="Varghese N."/>
            <person name="Submissions S."/>
        </authorList>
    </citation>
    <scope>NUCLEOTIDE SEQUENCE [LARGE SCALE GENOMIC DNA]</scope>
    <source>
        <strain evidence="2">IBRC-M 10403</strain>
    </source>
</reference>
<dbReference type="Pfam" id="PF00300">
    <property type="entry name" value="His_Phos_1"/>
    <property type="match status" value="1"/>
</dbReference>
<proteinExistence type="predicted"/>
<dbReference type="EMBL" id="FMZZ01000009">
    <property type="protein sequence ID" value="SDD30433.1"/>
    <property type="molecule type" value="Genomic_DNA"/>
</dbReference>
<gene>
    <name evidence="1" type="ORF">SAMN05216174_109227</name>
</gene>
<dbReference type="Proteomes" id="UP000199501">
    <property type="component" value="Unassembled WGS sequence"/>
</dbReference>
<dbReference type="SMART" id="SM00855">
    <property type="entry name" value="PGAM"/>
    <property type="match status" value="1"/>
</dbReference>
<evidence type="ECO:0000313" key="1">
    <source>
        <dbReference type="EMBL" id="SDD30433.1"/>
    </source>
</evidence>
<dbReference type="InterPro" id="IPR052765">
    <property type="entry name" value="PGM-Related"/>
</dbReference>
<dbReference type="PANTHER" id="PTHR46192">
    <property type="entry name" value="BROAD-RANGE ACID PHOSPHATASE DET1"/>
    <property type="match status" value="1"/>
</dbReference>
<dbReference type="Gene3D" id="3.40.50.1240">
    <property type="entry name" value="Phosphoglycerate mutase-like"/>
    <property type="match status" value="1"/>
</dbReference>
<accession>A0A1G6TMV7</accession>
<organism evidence="1 2">
    <name type="scientific">Actinokineospora iranica</name>
    <dbReference type="NCBI Taxonomy" id="1271860"/>
    <lineage>
        <taxon>Bacteria</taxon>
        <taxon>Bacillati</taxon>
        <taxon>Actinomycetota</taxon>
        <taxon>Actinomycetes</taxon>
        <taxon>Pseudonocardiales</taxon>
        <taxon>Pseudonocardiaceae</taxon>
        <taxon>Actinokineospora</taxon>
    </lineage>
</organism>
<name>A0A1G6TMV7_9PSEU</name>
<sequence length="245" mass="27696">MRDGSLAPISRCPGGHDGGVRIILLRHAESLGNIDELAYCRIPDHALPLTERGEEQARAEGARLRDLLGDEPVAAYISPYVRAIRTFGLLGLTVERQVQEPRLREQDWGNLQDPVEQEVQKQKRHEFGHFFYRLAHGESGADVDDRVASFLTELEQRVENDPGHPDTALVVSHGLTMRLLCRRMFAWSIELFESLSNPPHCDHRVLTYAAGRWTLDRPFSQWRESPDGAIQVPIDQSSSRLPDCS</sequence>
<dbReference type="InterPro" id="IPR013078">
    <property type="entry name" value="His_Pase_superF_clade-1"/>
</dbReference>
<dbReference type="AlphaFoldDB" id="A0A1G6TMV7"/>